<feature type="binding site" evidence="13">
    <location>
        <position position="37"/>
    </location>
    <ligand>
        <name>substrate</name>
    </ligand>
</feature>
<dbReference type="GO" id="GO:0006096">
    <property type="term" value="P:glycolytic process"/>
    <property type="evidence" value="ECO:0007669"/>
    <property type="project" value="UniProtKB-UniRule"/>
</dbReference>
<evidence type="ECO:0000256" key="11">
    <source>
        <dbReference type="ARBA" id="ARBA00022840"/>
    </source>
</evidence>
<accession>A0A2V2N2U9</accession>
<feature type="binding site" evidence="13 14">
    <location>
        <begin position="21"/>
        <end position="23"/>
    </location>
    <ligand>
        <name>substrate</name>
    </ligand>
</feature>
<evidence type="ECO:0000256" key="8">
    <source>
        <dbReference type="ARBA" id="ARBA00022679"/>
    </source>
</evidence>
<dbReference type="GO" id="GO:0043531">
    <property type="term" value="F:ADP binding"/>
    <property type="evidence" value="ECO:0007669"/>
    <property type="project" value="TreeGrafter"/>
</dbReference>
<evidence type="ECO:0000256" key="9">
    <source>
        <dbReference type="ARBA" id="ARBA00022741"/>
    </source>
</evidence>
<keyword evidence="7 13" id="KW-0963">Cytoplasm</keyword>
<comment type="caution">
    <text evidence="17">The sequence shown here is derived from an EMBL/GenBank/DDBJ whole genome shotgun (WGS) entry which is preliminary data.</text>
</comment>
<dbReference type="AlphaFoldDB" id="A0A2V2N2U9"/>
<keyword evidence="8 13" id="KW-0808">Transferase</keyword>
<keyword evidence="18" id="KW-1185">Reference proteome</keyword>
<evidence type="ECO:0000256" key="4">
    <source>
        <dbReference type="ARBA" id="ARBA00011245"/>
    </source>
</evidence>
<feature type="binding site" evidence="13 14">
    <location>
        <begin position="60"/>
        <end position="63"/>
    </location>
    <ligand>
        <name>substrate</name>
    </ligand>
</feature>
<dbReference type="HAMAP" id="MF_00145">
    <property type="entry name" value="Phosphoglyc_kinase"/>
    <property type="match status" value="1"/>
</dbReference>
<comment type="subunit">
    <text evidence="4 13">Monomer.</text>
</comment>
<dbReference type="GO" id="GO:0005829">
    <property type="term" value="C:cytosol"/>
    <property type="evidence" value="ECO:0007669"/>
    <property type="project" value="TreeGrafter"/>
</dbReference>
<dbReference type="PANTHER" id="PTHR11406:SF23">
    <property type="entry name" value="PHOSPHOGLYCERATE KINASE 1, CHLOROPLASTIC-RELATED"/>
    <property type="match status" value="1"/>
</dbReference>
<keyword evidence="10 13" id="KW-0418">Kinase</keyword>
<dbReference type="PROSITE" id="PS00111">
    <property type="entry name" value="PGLYCERATE_KINASE"/>
    <property type="match status" value="1"/>
</dbReference>
<dbReference type="GeneID" id="97550064"/>
<dbReference type="SUPFAM" id="SSF53748">
    <property type="entry name" value="Phosphoglycerate kinase"/>
    <property type="match status" value="1"/>
</dbReference>
<reference evidence="17 18" key="1">
    <citation type="submission" date="2018-05" db="EMBL/GenBank/DDBJ databases">
        <title>Draft genome of Methanospirillum lacunae Ki8-1.</title>
        <authorList>
            <person name="Dueholm M.S."/>
            <person name="Nielsen P.H."/>
            <person name="Bakmann L.F."/>
            <person name="Otzen D.E."/>
        </authorList>
    </citation>
    <scope>NUCLEOTIDE SEQUENCE [LARGE SCALE GENOMIC DNA]</scope>
    <source>
        <strain evidence="17 18">Ki8-1</strain>
    </source>
</reference>
<evidence type="ECO:0000256" key="2">
    <source>
        <dbReference type="ARBA" id="ARBA00004838"/>
    </source>
</evidence>
<comment type="caution">
    <text evidence="13">Lacks conserved residue(s) required for the propagation of feature annotation.</text>
</comment>
<evidence type="ECO:0000256" key="14">
    <source>
        <dbReference type="PIRSR" id="PIRSR000724-1"/>
    </source>
</evidence>
<evidence type="ECO:0000256" key="6">
    <source>
        <dbReference type="ARBA" id="ARBA00016471"/>
    </source>
</evidence>
<dbReference type="OrthoDB" id="6575at2157"/>
<dbReference type="InterPro" id="IPR036043">
    <property type="entry name" value="Phosphoglycerate_kinase_sf"/>
</dbReference>
<protein>
    <recommendedName>
        <fullName evidence="6 13">Phosphoglycerate kinase</fullName>
        <ecNumber evidence="5 13">2.7.2.3</ecNumber>
    </recommendedName>
</protein>
<evidence type="ECO:0000256" key="15">
    <source>
        <dbReference type="PIRSR" id="PIRSR000724-2"/>
    </source>
</evidence>
<gene>
    <name evidence="13 17" type="primary">pgk</name>
    <name evidence="17" type="ORF">DK846_16630</name>
</gene>
<dbReference type="InterPro" id="IPR015911">
    <property type="entry name" value="Phosphoglycerate_kinase_CS"/>
</dbReference>
<comment type="subcellular location">
    <subcellularLocation>
        <location evidence="13">Cytoplasm</location>
    </subcellularLocation>
</comment>
<keyword evidence="11 13" id="KW-0067">ATP-binding</keyword>
<keyword evidence="12 13" id="KW-0324">Glycolysis</keyword>
<comment type="similarity">
    <text evidence="3 13 16">Belongs to the phosphoglycerate kinase family.</text>
</comment>
<dbReference type="FunFam" id="3.40.50.1260:FF:000006">
    <property type="entry name" value="Phosphoglycerate kinase"/>
    <property type="match status" value="1"/>
</dbReference>
<evidence type="ECO:0000313" key="18">
    <source>
        <dbReference type="Proteomes" id="UP000245657"/>
    </source>
</evidence>
<dbReference type="Proteomes" id="UP000245657">
    <property type="component" value="Unassembled WGS sequence"/>
</dbReference>
<dbReference type="PANTHER" id="PTHR11406">
    <property type="entry name" value="PHOSPHOGLYCERATE KINASE"/>
    <property type="match status" value="1"/>
</dbReference>
<dbReference type="PRINTS" id="PR00477">
    <property type="entry name" value="PHGLYCKINASE"/>
</dbReference>
<evidence type="ECO:0000256" key="3">
    <source>
        <dbReference type="ARBA" id="ARBA00008982"/>
    </source>
</evidence>
<dbReference type="PIRSF" id="PIRSF000724">
    <property type="entry name" value="Pgk"/>
    <property type="match status" value="1"/>
</dbReference>
<dbReference type="InterPro" id="IPR001576">
    <property type="entry name" value="Phosphoglycerate_kinase"/>
</dbReference>
<feature type="binding site" evidence="13">
    <location>
        <position position="152"/>
    </location>
    <ligand>
        <name>substrate</name>
    </ligand>
</feature>
<evidence type="ECO:0000256" key="5">
    <source>
        <dbReference type="ARBA" id="ARBA00013061"/>
    </source>
</evidence>
<dbReference type="Pfam" id="PF00162">
    <property type="entry name" value="PGK"/>
    <property type="match status" value="1"/>
</dbReference>
<evidence type="ECO:0000256" key="16">
    <source>
        <dbReference type="RuleBase" id="RU000532"/>
    </source>
</evidence>
<proteinExistence type="inferred from homology"/>
<evidence type="ECO:0000256" key="10">
    <source>
        <dbReference type="ARBA" id="ARBA00022777"/>
    </source>
</evidence>
<evidence type="ECO:0000256" key="1">
    <source>
        <dbReference type="ARBA" id="ARBA00000642"/>
    </source>
</evidence>
<feature type="binding site" evidence="14">
    <location>
        <position position="119"/>
    </location>
    <ligand>
        <name>(2R)-3-phosphoglycerate</name>
        <dbReference type="ChEBI" id="CHEBI:58272"/>
    </ligand>
</feature>
<dbReference type="EC" id="2.7.2.3" evidence="5 13"/>
<dbReference type="RefSeq" id="WP_109970125.1">
    <property type="nucleotide sequence ID" value="NZ_CP176093.1"/>
</dbReference>
<dbReference type="GO" id="GO:0006094">
    <property type="term" value="P:gluconeogenesis"/>
    <property type="evidence" value="ECO:0007669"/>
    <property type="project" value="TreeGrafter"/>
</dbReference>
<feature type="binding site" evidence="13">
    <location>
        <position position="119"/>
    </location>
    <ligand>
        <name>substrate</name>
    </ligand>
</feature>
<dbReference type="Gene3D" id="3.40.50.1260">
    <property type="entry name" value="Phosphoglycerate kinase, N-terminal domain"/>
    <property type="match status" value="2"/>
</dbReference>
<feature type="binding site" evidence="13 15">
    <location>
        <position position="202"/>
    </location>
    <ligand>
        <name>ATP</name>
        <dbReference type="ChEBI" id="CHEBI:30616"/>
    </ligand>
</feature>
<dbReference type="InterPro" id="IPR015824">
    <property type="entry name" value="Phosphoglycerate_kinase_N"/>
</dbReference>
<evidence type="ECO:0000313" key="17">
    <source>
        <dbReference type="EMBL" id="PWR69801.1"/>
    </source>
</evidence>
<dbReference type="GO" id="GO:0005524">
    <property type="term" value="F:ATP binding"/>
    <property type="evidence" value="ECO:0007669"/>
    <property type="project" value="UniProtKB-KW"/>
</dbReference>
<keyword evidence="9 13" id="KW-0547">Nucleotide-binding</keyword>
<feature type="binding site" evidence="13 15">
    <location>
        <position position="324"/>
    </location>
    <ligand>
        <name>ATP</name>
        <dbReference type="ChEBI" id="CHEBI:30616"/>
    </ligand>
</feature>
<comment type="pathway">
    <text evidence="2 13">Carbohydrate degradation; glycolysis; pyruvate from D-glyceraldehyde 3-phosphate: step 2/5.</text>
</comment>
<evidence type="ECO:0000256" key="12">
    <source>
        <dbReference type="ARBA" id="ARBA00023152"/>
    </source>
</evidence>
<dbReference type="GO" id="GO:0004618">
    <property type="term" value="F:phosphoglycerate kinase activity"/>
    <property type="evidence" value="ECO:0007669"/>
    <property type="project" value="UniProtKB-UniRule"/>
</dbReference>
<dbReference type="FunFam" id="3.40.50.1260:FF:000031">
    <property type="entry name" value="Phosphoglycerate kinase 1"/>
    <property type="match status" value="1"/>
</dbReference>
<dbReference type="UniPathway" id="UPA00109">
    <property type="reaction ID" value="UER00185"/>
</dbReference>
<dbReference type="EMBL" id="QGMY01000018">
    <property type="protein sequence ID" value="PWR69801.1"/>
    <property type="molecule type" value="Genomic_DNA"/>
</dbReference>
<evidence type="ECO:0000256" key="7">
    <source>
        <dbReference type="ARBA" id="ARBA00022490"/>
    </source>
</evidence>
<name>A0A2V2N2U9_9EURY</name>
<evidence type="ECO:0000256" key="13">
    <source>
        <dbReference type="HAMAP-Rule" id="MF_00145"/>
    </source>
</evidence>
<comment type="catalytic activity">
    <reaction evidence="1 13 16">
        <text>(2R)-3-phosphoglycerate + ATP = (2R)-3-phospho-glyceroyl phosphate + ADP</text>
        <dbReference type="Rhea" id="RHEA:14801"/>
        <dbReference type="ChEBI" id="CHEBI:30616"/>
        <dbReference type="ChEBI" id="CHEBI:57604"/>
        <dbReference type="ChEBI" id="CHEBI:58272"/>
        <dbReference type="ChEBI" id="CHEBI:456216"/>
        <dbReference type="EC" id="2.7.2.3"/>
    </reaction>
</comment>
<organism evidence="17 18">
    <name type="scientific">Methanospirillum lacunae</name>
    <dbReference type="NCBI Taxonomy" id="668570"/>
    <lineage>
        <taxon>Archaea</taxon>
        <taxon>Methanobacteriati</taxon>
        <taxon>Methanobacteriota</taxon>
        <taxon>Stenosarchaea group</taxon>
        <taxon>Methanomicrobia</taxon>
        <taxon>Methanomicrobiales</taxon>
        <taxon>Methanospirillaceae</taxon>
        <taxon>Methanospirillum</taxon>
    </lineage>
</organism>
<feature type="binding site" evidence="14">
    <location>
        <position position="37"/>
    </location>
    <ligand>
        <name>(2R)-3-phosphoglycerate</name>
        <dbReference type="ChEBI" id="CHEBI:58272"/>
    </ligand>
</feature>
<feature type="binding site" evidence="14">
    <location>
        <position position="152"/>
    </location>
    <ligand>
        <name>(2R)-3-phosphoglycerate</name>
        <dbReference type="ChEBI" id="CHEBI:58272"/>
    </ligand>
</feature>
<sequence length="395" mass="42801">MQKKTIRDEEVSGKRVLVRVDFNVPMDLNGVIEDDTRIRACLPTIMYLIQHKARVILCSHLGRPHGKVDEHLRLKPVARRLSEILHKQVKPLMESIGAGVEHIVSEMQNGEIVLLENLRFYPGEETNDPGFSHDLSLLADIYVNDAFGASHRAHASIVGLAEYLPCVAGLLMEKEIEQLSSLFENPLRPFAAIMGGAKVADKIGILENIISKVDIVLIGGGMGATFLEGEGYGVGVSPVERNKMEMVKKIQQKAETLDVKIFLPKDLIVAEKLESSATVQVVSVDDIPGNQMIVDIGPLTIKEFTNELKKCKTVAWNGPMGVFEIPQFSNGTKSIATVLADLDATTVIGGGSTAEAVTQFGLTDHMTHVSTGGGASLQFLSGKTLPGIEVLAGFQ</sequence>